<evidence type="ECO:0000313" key="5">
    <source>
        <dbReference type="Proteomes" id="UP000273998"/>
    </source>
</evidence>
<proteinExistence type="predicted"/>
<dbReference type="PANTHER" id="PTHR23416">
    <property type="entry name" value="SIALIC ACID SYNTHASE-RELATED"/>
    <property type="match status" value="1"/>
</dbReference>
<sequence length="291" mass="32800">MADFHLNGNFQQITIDPTAHVELGQDITLRSFVCLEVGNGATLKLGNRVFFNNHCSIRCEHHIEIGKDTMFGDGVRIFDHNHQYSNYHVEKIAFNYGKISIGKNCWIGANVVILKGVTIGDNVIIGAGAVIHKDIPSNSIVVSKEELIIKERPQLQHHVFTLTASDTLENLTYLVENLPEVSFHIAAKTNVSDRLEAFKKYDNVTLYTNVHHDDIIEDLLDQSEIYLDINHWDQVDSIVDRAVEKGKPVFAFDNVVHRAELGASVFSHQDPEMMVKEIQRQLFGIAVDTVN</sequence>
<evidence type="ECO:0000313" key="6">
    <source>
        <dbReference type="Proteomes" id="UP000322622"/>
    </source>
</evidence>
<gene>
    <name evidence="4" type="primary">gtf2_1</name>
    <name evidence="4" type="ORF">D8867_05915</name>
    <name evidence="3" type="ORF">FHI56_09185</name>
</gene>
<dbReference type="AlphaFoldDB" id="A0AAX1YB55"/>
<dbReference type="Proteomes" id="UP000273998">
    <property type="component" value="Unassembled WGS sequence"/>
</dbReference>
<dbReference type="CDD" id="cd04647">
    <property type="entry name" value="LbH_MAT_like"/>
    <property type="match status" value="1"/>
</dbReference>
<accession>A0AAX1YB55</accession>
<dbReference type="Proteomes" id="UP000322622">
    <property type="component" value="Chromosome"/>
</dbReference>
<reference evidence="4 5" key="1">
    <citation type="submission" date="2018-11" db="EMBL/GenBank/DDBJ databases">
        <title>Species Designations Belie Phenotypic and Genotypic Heterogeneity in Oral Streptococci.</title>
        <authorList>
            <person name="Velsko I."/>
        </authorList>
    </citation>
    <scope>NUCLEOTIDE SEQUENCE [LARGE SCALE GENOMIC DNA]</scope>
    <source>
        <strain evidence="4 5">BCC42</strain>
    </source>
</reference>
<dbReference type="InterPro" id="IPR051159">
    <property type="entry name" value="Hexapeptide_acetyltransf"/>
</dbReference>
<dbReference type="InterPro" id="IPR001451">
    <property type="entry name" value="Hexapep"/>
</dbReference>
<keyword evidence="2" id="KW-0677">Repeat</keyword>
<name>A0AAX1YB55_STRSL</name>
<dbReference type="InterPro" id="IPR011004">
    <property type="entry name" value="Trimer_LpxA-like_sf"/>
</dbReference>
<dbReference type="EMBL" id="RJNF01000013">
    <property type="protein sequence ID" value="RSI57467.1"/>
    <property type="molecule type" value="Genomic_DNA"/>
</dbReference>
<protein>
    <submittedName>
        <fullName evidence="3">Exopolysaccharide biosynthesis protein</fullName>
    </submittedName>
    <submittedName>
        <fullName evidence="4">Glycosyltransferase-stabilizing protein Gtf2</fullName>
    </submittedName>
</protein>
<dbReference type="InterPro" id="IPR018357">
    <property type="entry name" value="Hexapep_transf_CS"/>
</dbReference>
<evidence type="ECO:0000313" key="4">
    <source>
        <dbReference type="EMBL" id="RSI57467.1"/>
    </source>
</evidence>
<evidence type="ECO:0000256" key="2">
    <source>
        <dbReference type="ARBA" id="ARBA00022737"/>
    </source>
</evidence>
<keyword evidence="1" id="KW-0808">Transferase</keyword>
<dbReference type="Gene3D" id="2.160.10.10">
    <property type="entry name" value="Hexapeptide repeat proteins"/>
    <property type="match status" value="1"/>
</dbReference>
<evidence type="ECO:0000313" key="3">
    <source>
        <dbReference type="EMBL" id="QEM33046.1"/>
    </source>
</evidence>
<dbReference type="GO" id="GO:0016740">
    <property type="term" value="F:transferase activity"/>
    <property type="evidence" value="ECO:0007669"/>
    <property type="project" value="UniProtKB-KW"/>
</dbReference>
<dbReference type="PROSITE" id="PS00101">
    <property type="entry name" value="HEXAPEP_TRANSFERASES"/>
    <property type="match status" value="1"/>
</dbReference>
<reference evidence="3 6" key="2">
    <citation type="submission" date="2019-06" db="EMBL/GenBank/DDBJ databases">
        <title>Complete genome sequence of Streptococcus salivarius LAB813.</title>
        <authorList>
            <person name="Levesque C.M."/>
            <person name="Gong S.-G."/>
            <person name="Dufour D."/>
            <person name="Barbour A."/>
        </authorList>
    </citation>
    <scope>NUCLEOTIDE SEQUENCE [LARGE SCALE GENOMIC DNA]</scope>
    <source>
        <strain evidence="3 6">LAB813</strain>
    </source>
</reference>
<dbReference type="SUPFAM" id="SSF51161">
    <property type="entry name" value="Trimeric LpxA-like enzymes"/>
    <property type="match status" value="1"/>
</dbReference>
<dbReference type="EMBL" id="CP040804">
    <property type="protein sequence ID" value="QEM33046.1"/>
    <property type="molecule type" value="Genomic_DNA"/>
</dbReference>
<dbReference type="Pfam" id="PF00132">
    <property type="entry name" value="Hexapep"/>
    <property type="match status" value="1"/>
</dbReference>
<organism evidence="4 5">
    <name type="scientific">Streptococcus salivarius</name>
    <dbReference type="NCBI Taxonomy" id="1304"/>
    <lineage>
        <taxon>Bacteria</taxon>
        <taxon>Bacillati</taxon>
        <taxon>Bacillota</taxon>
        <taxon>Bacilli</taxon>
        <taxon>Lactobacillales</taxon>
        <taxon>Streptococcaceae</taxon>
        <taxon>Streptococcus</taxon>
    </lineage>
</organism>
<evidence type="ECO:0000256" key="1">
    <source>
        <dbReference type="ARBA" id="ARBA00022679"/>
    </source>
</evidence>
<dbReference type="RefSeq" id="WP_013990266.1">
    <property type="nucleotide sequence ID" value="NZ_CABFMJ010000011.1"/>
</dbReference>